<name>A0A0P1ACL0_PLAHL</name>
<evidence type="ECO:0000313" key="2">
    <source>
        <dbReference type="Proteomes" id="UP000054928"/>
    </source>
</evidence>
<protein>
    <submittedName>
        <fullName evidence="1">Uncharacterized protein</fullName>
    </submittedName>
</protein>
<organism evidence="1 2">
    <name type="scientific">Plasmopara halstedii</name>
    <name type="common">Downy mildew of sunflower</name>
    <dbReference type="NCBI Taxonomy" id="4781"/>
    <lineage>
        <taxon>Eukaryota</taxon>
        <taxon>Sar</taxon>
        <taxon>Stramenopiles</taxon>
        <taxon>Oomycota</taxon>
        <taxon>Peronosporomycetes</taxon>
        <taxon>Peronosporales</taxon>
        <taxon>Peronosporaceae</taxon>
        <taxon>Plasmopara</taxon>
    </lineage>
</organism>
<proteinExistence type="predicted"/>
<sequence>MIYQNKDIASTSAALADVFHLARRSLELSQLLAQYFRLASEANMRKNLNLLSYAVAMSDLKRLLELKKASFNYGIE</sequence>
<accession>A0A0P1ACL0</accession>
<dbReference type="AlphaFoldDB" id="A0A0P1ACL0"/>
<dbReference type="RefSeq" id="XP_024574842.1">
    <property type="nucleotide sequence ID" value="XM_024723912.1"/>
</dbReference>
<keyword evidence="2" id="KW-1185">Reference proteome</keyword>
<reference evidence="2" key="1">
    <citation type="submission" date="2014-09" db="EMBL/GenBank/DDBJ databases">
        <authorList>
            <person name="Sharma Rahul"/>
            <person name="Thines Marco"/>
        </authorList>
    </citation>
    <scope>NUCLEOTIDE SEQUENCE [LARGE SCALE GENOMIC DNA]</scope>
</reference>
<evidence type="ECO:0000313" key="1">
    <source>
        <dbReference type="EMBL" id="CEG38473.1"/>
    </source>
</evidence>
<dbReference type="Proteomes" id="UP000054928">
    <property type="component" value="Unassembled WGS sequence"/>
</dbReference>
<dbReference type="GeneID" id="36403600"/>
<dbReference type="EMBL" id="CCYD01000322">
    <property type="protein sequence ID" value="CEG38473.1"/>
    <property type="molecule type" value="Genomic_DNA"/>
</dbReference>